<evidence type="ECO:0000313" key="5">
    <source>
        <dbReference type="Proteomes" id="UP001318321"/>
    </source>
</evidence>
<keyword evidence="1" id="KW-0479">Metal-binding</keyword>
<comment type="caution">
    <text evidence="4">The sequence shown here is derived from an EMBL/GenBank/DDBJ whole genome shotgun (WGS) entry which is preliminary data.</text>
</comment>
<dbReference type="PANTHER" id="PTHR30004">
    <property type="entry name" value="4-HYDROXYTHREONINE-4-PHOSPHATE DEHYDROGENASE"/>
    <property type="match status" value="1"/>
</dbReference>
<accession>A0ABX0PLX5</accession>
<dbReference type="InterPro" id="IPR005255">
    <property type="entry name" value="PdxA_fam"/>
</dbReference>
<protein>
    <submittedName>
        <fullName evidence="4">4-hydroxythreonine-4-phosphate dehydrogenase PdxA</fullName>
        <ecNumber evidence="4">1.1.1.262</ecNumber>
    </submittedName>
</protein>
<evidence type="ECO:0000256" key="1">
    <source>
        <dbReference type="ARBA" id="ARBA00022723"/>
    </source>
</evidence>
<gene>
    <name evidence="4" type="primary">pdxA</name>
    <name evidence="4" type="ORF">HBJ55_01540</name>
</gene>
<dbReference type="Pfam" id="PF04166">
    <property type="entry name" value="PdxA"/>
    <property type="match status" value="1"/>
</dbReference>
<dbReference type="NCBIfam" id="TIGR00557">
    <property type="entry name" value="pdxA"/>
    <property type="match status" value="1"/>
</dbReference>
<dbReference type="RefSeq" id="WP_167110354.1">
    <property type="nucleotide sequence ID" value="NZ_JAAQTO010000004.1"/>
</dbReference>
<keyword evidence="2 4" id="KW-0560">Oxidoreductase</keyword>
<sequence>MSPTPAPDAAARSGHDLAITMGDPAGIGPEIICRAVAGMTPEQRGGVLLVGDPEIYRRAAALIEAPLEFVSFEERRSGDDRVAVAEVRVAQGEELPDGRISAAGGDLAFRCVERAVALVQAGHARVIVTAPLNKAALHAAGHHYDGHTGMLAALTGAPSSFMLLASERLSTLHVSTHVSLRGAIDRVTVERIAATVEAGHEHLKAMGVASPRIAVAGLNPHCGEGGIFGDEDERIIAPAVRALRQRGFDVQGPISADTVFYRASRGEFDLVVAQYHDQGHIPVKLIAFDTTVNVSLGLPVMRTSVDHGTAYDIAWQGRADATNMGAAIAYARRLAAQRATA</sequence>
<dbReference type="SUPFAM" id="SSF53659">
    <property type="entry name" value="Isocitrate/Isopropylmalate dehydrogenase-like"/>
    <property type="match status" value="1"/>
</dbReference>
<dbReference type="PANTHER" id="PTHR30004:SF6">
    <property type="entry name" value="D-THREONATE 4-PHOSPHATE DEHYDROGENASE"/>
    <property type="match status" value="1"/>
</dbReference>
<organism evidence="4 5">
    <name type="scientific">Billgrantia bachuensis</name>
    <dbReference type="NCBI Taxonomy" id="2717286"/>
    <lineage>
        <taxon>Bacteria</taxon>
        <taxon>Pseudomonadati</taxon>
        <taxon>Pseudomonadota</taxon>
        <taxon>Gammaproteobacteria</taxon>
        <taxon>Oceanospirillales</taxon>
        <taxon>Halomonadaceae</taxon>
        <taxon>Billgrantia</taxon>
    </lineage>
</organism>
<keyword evidence="5" id="KW-1185">Reference proteome</keyword>
<dbReference type="Proteomes" id="UP001318321">
    <property type="component" value="Unassembled WGS sequence"/>
</dbReference>
<evidence type="ECO:0000256" key="3">
    <source>
        <dbReference type="ARBA" id="ARBA00023027"/>
    </source>
</evidence>
<dbReference type="EMBL" id="JAAQTO010000004">
    <property type="protein sequence ID" value="NIC04113.1"/>
    <property type="molecule type" value="Genomic_DNA"/>
</dbReference>
<name>A0ABX0PLX5_9GAMM</name>
<reference evidence="4 5" key="1">
    <citation type="submission" date="2020-03" db="EMBL/GenBank/DDBJ databases">
        <title>Identification of Halomonas strains.</title>
        <authorList>
            <person name="Xiao Z."/>
            <person name="Dong F."/>
            <person name="Wang Z."/>
            <person name="Zhao J.-Y."/>
        </authorList>
    </citation>
    <scope>NUCLEOTIDE SEQUENCE [LARGE SCALE GENOMIC DNA]</scope>
    <source>
        <strain evidence="4 5">DX6</strain>
    </source>
</reference>
<evidence type="ECO:0000313" key="4">
    <source>
        <dbReference type="EMBL" id="NIC04113.1"/>
    </source>
</evidence>
<dbReference type="GO" id="GO:0050570">
    <property type="term" value="F:4-hydroxythreonine-4-phosphate dehydrogenase activity"/>
    <property type="evidence" value="ECO:0007669"/>
    <property type="project" value="UniProtKB-EC"/>
</dbReference>
<dbReference type="EC" id="1.1.1.262" evidence="4"/>
<proteinExistence type="predicted"/>
<keyword evidence="3" id="KW-0520">NAD</keyword>
<evidence type="ECO:0000256" key="2">
    <source>
        <dbReference type="ARBA" id="ARBA00023002"/>
    </source>
</evidence>
<dbReference type="Gene3D" id="3.40.718.10">
    <property type="entry name" value="Isopropylmalate Dehydrogenase"/>
    <property type="match status" value="1"/>
</dbReference>